<dbReference type="EMBL" id="CP157947">
    <property type="protein sequence ID" value="XBS71302.1"/>
    <property type="molecule type" value="Genomic_DNA"/>
</dbReference>
<evidence type="ECO:0000313" key="1">
    <source>
        <dbReference type="EMBL" id="XBS71302.1"/>
    </source>
</evidence>
<accession>A0AAU7QDP6</accession>
<sequence length="76" mass="8236">MAPFVAALTVLQDRLGSLNDSATAGGLLRQLQESHPPLADTLGYLRGFLAASARNEQQGVRQYWQAFKPLKTPVLA</sequence>
<protein>
    <submittedName>
        <fullName evidence="1">Uncharacterized protein</fullName>
    </submittedName>
</protein>
<reference evidence="1" key="1">
    <citation type="submission" date="2024-06" db="EMBL/GenBank/DDBJ databases">
        <authorList>
            <person name="Coelho C."/>
            <person name="Bento M."/>
            <person name="Garcia E."/>
            <person name="Camelo A."/>
            <person name="Brandao I."/>
            <person name="Espirito Santo C."/>
            <person name="Trovao J."/>
            <person name="Verissimo A."/>
            <person name="Costa J."/>
            <person name="Tiago I."/>
        </authorList>
    </citation>
    <scope>NUCLEOTIDE SEQUENCE</scope>
    <source>
        <strain evidence="1">KWT182</strain>
    </source>
</reference>
<organism evidence="1">
    <name type="scientific">Acerihabitans sp. KWT182</name>
    <dbReference type="NCBI Taxonomy" id="3157919"/>
    <lineage>
        <taxon>Bacteria</taxon>
        <taxon>Pseudomonadati</taxon>
        <taxon>Pseudomonadota</taxon>
        <taxon>Gammaproteobacteria</taxon>
        <taxon>Enterobacterales</taxon>
        <taxon>Pectobacteriaceae</taxon>
        <taxon>Acerihabitans</taxon>
    </lineage>
</organism>
<proteinExistence type="predicted"/>
<dbReference type="Gene3D" id="1.40.20.10">
    <property type="entry name" value="CHAD domain"/>
    <property type="match status" value="1"/>
</dbReference>
<dbReference type="AlphaFoldDB" id="A0AAU7QDP6"/>
<gene>
    <name evidence="1" type="ORF">ABK905_10355</name>
</gene>
<dbReference type="InterPro" id="IPR038186">
    <property type="entry name" value="CHAD_dom_sf"/>
</dbReference>
<name>A0AAU7QDP6_9GAMM</name>